<evidence type="ECO:0000313" key="3">
    <source>
        <dbReference type="Proteomes" id="UP000807469"/>
    </source>
</evidence>
<accession>A0A9P5YQ73</accession>
<dbReference type="EMBL" id="MU155442">
    <property type="protein sequence ID" value="KAF9473449.1"/>
    <property type="molecule type" value="Genomic_DNA"/>
</dbReference>
<dbReference type="Proteomes" id="UP000807469">
    <property type="component" value="Unassembled WGS sequence"/>
</dbReference>
<evidence type="ECO:0000256" key="1">
    <source>
        <dbReference type="SAM" id="SignalP"/>
    </source>
</evidence>
<comment type="caution">
    <text evidence="2">The sequence shown here is derived from an EMBL/GenBank/DDBJ whole genome shotgun (WGS) entry which is preliminary data.</text>
</comment>
<keyword evidence="3" id="KW-1185">Reference proteome</keyword>
<dbReference type="AlphaFoldDB" id="A0A9P5YQ73"/>
<gene>
    <name evidence="2" type="ORF">BDN70DRAFT_899769</name>
</gene>
<feature type="chain" id="PRO_5040159420" evidence="1">
    <location>
        <begin position="27"/>
        <end position="217"/>
    </location>
</feature>
<organism evidence="2 3">
    <name type="scientific">Pholiota conissans</name>
    <dbReference type="NCBI Taxonomy" id="109636"/>
    <lineage>
        <taxon>Eukaryota</taxon>
        <taxon>Fungi</taxon>
        <taxon>Dikarya</taxon>
        <taxon>Basidiomycota</taxon>
        <taxon>Agaricomycotina</taxon>
        <taxon>Agaricomycetes</taxon>
        <taxon>Agaricomycetidae</taxon>
        <taxon>Agaricales</taxon>
        <taxon>Agaricineae</taxon>
        <taxon>Strophariaceae</taxon>
        <taxon>Pholiota</taxon>
    </lineage>
</organism>
<evidence type="ECO:0000313" key="2">
    <source>
        <dbReference type="EMBL" id="KAF9473449.1"/>
    </source>
</evidence>
<keyword evidence="1" id="KW-0732">Signal</keyword>
<feature type="signal peptide" evidence="1">
    <location>
        <begin position="1"/>
        <end position="26"/>
    </location>
</feature>
<protein>
    <submittedName>
        <fullName evidence="2">Uncharacterized protein</fullName>
    </submittedName>
</protein>
<name>A0A9P5YQ73_9AGAR</name>
<proteinExistence type="predicted"/>
<reference evidence="2" key="1">
    <citation type="submission" date="2020-11" db="EMBL/GenBank/DDBJ databases">
        <authorList>
            <consortium name="DOE Joint Genome Institute"/>
            <person name="Ahrendt S."/>
            <person name="Riley R."/>
            <person name="Andreopoulos W."/>
            <person name="Labutti K."/>
            <person name="Pangilinan J."/>
            <person name="Ruiz-Duenas F.J."/>
            <person name="Barrasa J.M."/>
            <person name="Sanchez-Garcia M."/>
            <person name="Camarero S."/>
            <person name="Miyauchi S."/>
            <person name="Serrano A."/>
            <person name="Linde D."/>
            <person name="Babiker R."/>
            <person name="Drula E."/>
            <person name="Ayuso-Fernandez I."/>
            <person name="Pacheco R."/>
            <person name="Padilla G."/>
            <person name="Ferreira P."/>
            <person name="Barriuso J."/>
            <person name="Kellner H."/>
            <person name="Castanera R."/>
            <person name="Alfaro M."/>
            <person name="Ramirez L."/>
            <person name="Pisabarro A.G."/>
            <person name="Kuo A."/>
            <person name="Tritt A."/>
            <person name="Lipzen A."/>
            <person name="He G."/>
            <person name="Yan M."/>
            <person name="Ng V."/>
            <person name="Cullen D."/>
            <person name="Martin F."/>
            <person name="Rosso M.-N."/>
            <person name="Henrissat B."/>
            <person name="Hibbett D."/>
            <person name="Martinez A.T."/>
            <person name="Grigoriev I.V."/>
        </authorList>
    </citation>
    <scope>NUCLEOTIDE SEQUENCE</scope>
    <source>
        <strain evidence="2">CIRM-BRFM 674</strain>
    </source>
</reference>
<sequence>MASLPSFLCALTRVFFILMHAMLKAALSLQYSRFNFPTHAFVRACEWIVKTSVEWLEGLKEGVDAEAWAMTTVLQTPSFHYDLIPSAPRNPQHCKRIIAPSRLALQAGLLPWSHFKPNLSSFFAVQYPLPTITAIEDIIARAIHECAVVSPVVGARLPPPESLQVLRHVDESTDVIVQVHPHLQCTRPYAPHPTSRRAKTPRLRLPLHLTIPLINAQ</sequence>